<gene>
    <name evidence="1" type="ORF">MM415B03038_0008</name>
</gene>
<sequence>MKRYYLFGGDWYYPSGGWLDFVEDFSLIEDAINYCILDDGNNIGWWHIVDTEDNFSIVEGGEIWEAKEKIKKIKKHKLGGLYEN</sequence>
<protein>
    <submittedName>
        <fullName evidence="1">Uncharacterized protein</fullName>
    </submittedName>
</protein>
<dbReference type="AlphaFoldDB" id="A0A6M3L0B3"/>
<reference evidence="1" key="1">
    <citation type="submission" date="2020-03" db="EMBL/GenBank/DDBJ databases">
        <title>The deep terrestrial virosphere.</title>
        <authorList>
            <person name="Holmfeldt K."/>
            <person name="Nilsson E."/>
            <person name="Simone D."/>
            <person name="Lopez-Fernandez M."/>
            <person name="Wu X."/>
            <person name="de Brujin I."/>
            <person name="Lundin D."/>
            <person name="Andersson A."/>
            <person name="Bertilsson S."/>
            <person name="Dopson M."/>
        </authorList>
    </citation>
    <scope>NUCLEOTIDE SEQUENCE</scope>
    <source>
        <strain evidence="1">MM415B03038</strain>
    </source>
</reference>
<evidence type="ECO:0000313" key="1">
    <source>
        <dbReference type="EMBL" id="QJA87191.1"/>
    </source>
</evidence>
<dbReference type="EMBL" id="MT142687">
    <property type="protein sequence ID" value="QJA87191.1"/>
    <property type="molecule type" value="Genomic_DNA"/>
</dbReference>
<proteinExistence type="predicted"/>
<name>A0A6M3L0B3_9ZZZZ</name>
<organism evidence="1">
    <name type="scientific">viral metagenome</name>
    <dbReference type="NCBI Taxonomy" id="1070528"/>
    <lineage>
        <taxon>unclassified sequences</taxon>
        <taxon>metagenomes</taxon>
        <taxon>organismal metagenomes</taxon>
    </lineage>
</organism>
<accession>A0A6M3L0B3</accession>